<dbReference type="InterPro" id="IPR003593">
    <property type="entry name" value="AAA+_ATPase"/>
</dbReference>
<dbReference type="SUPFAM" id="SSF52540">
    <property type="entry name" value="P-loop containing nucleoside triphosphate hydrolases"/>
    <property type="match status" value="2"/>
</dbReference>
<organism evidence="8 9">
    <name type="scientific">Brucella daejeonensis</name>
    <dbReference type="NCBI Taxonomy" id="659015"/>
    <lineage>
        <taxon>Bacteria</taxon>
        <taxon>Pseudomonadati</taxon>
        <taxon>Pseudomonadota</taxon>
        <taxon>Alphaproteobacteria</taxon>
        <taxon>Hyphomicrobiales</taxon>
        <taxon>Brucellaceae</taxon>
        <taxon>Brucella/Ochrobactrum group</taxon>
        <taxon>Brucella</taxon>
    </lineage>
</organism>
<evidence type="ECO:0000259" key="7">
    <source>
        <dbReference type="PROSITE" id="PS50893"/>
    </source>
</evidence>
<keyword evidence="9" id="KW-1185">Reference proteome</keyword>
<keyword evidence="4" id="KW-0677">Repeat</keyword>
<reference evidence="8 9" key="1">
    <citation type="submission" date="2020-08" db="EMBL/GenBank/DDBJ databases">
        <title>Genomic Encyclopedia of Type Strains, Phase IV (KMG-IV): sequencing the most valuable type-strain genomes for metagenomic binning, comparative biology and taxonomic classification.</title>
        <authorList>
            <person name="Goeker M."/>
        </authorList>
    </citation>
    <scope>NUCLEOTIDE SEQUENCE [LARGE SCALE GENOMIC DNA]</scope>
    <source>
        <strain evidence="8 9">DSM 26944</strain>
    </source>
</reference>
<evidence type="ECO:0000256" key="4">
    <source>
        <dbReference type="ARBA" id="ARBA00022737"/>
    </source>
</evidence>
<accession>A0A7W9AVI3</accession>
<evidence type="ECO:0000313" key="9">
    <source>
        <dbReference type="Proteomes" id="UP000555546"/>
    </source>
</evidence>
<keyword evidence="2" id="KW-0813">Transport</keyword>
<protein>
    <submittedName>
        <fullName evidence="8">Simple sugar transport system ATP-binding protein</fullName>
    </submittedName>
</protein>
<dbReference type="GO" id="GO:0005886">
    <property type="term" value="C:plasma membrane"/>
    <property type="evidence" value="ECO:0007669"/>
    <property type="project" value="UniProtKB-SubCell"/>
</dbReference>
<evidence type="ECO:0000256" key="5">
    <source>
        <dbReference type="ARBA" id="ARBA00022741"/>
    </source>
</evidence>
<dbReference type="CDD" id="cd03215">
    <property type="entry name" value="ABC_Carb_Monos_II"/>
    <property type="match status" value="1"/>
</dbReference>
<dbReference type="PROSITE" id="PS50893">
    <property type="entry name" value="ABC_TRANSPORTER_2"/>
    <property type="match status" value="2"/>
</dbReference>
<evidence type="ECO:0000256" key="1">
    <source>
        <dbReference type="ARBA" id="ARBA00004533"/>
    </source>
</evidence>
<gene>
    <name evidence="8" type="ORF">FHS76_001060</name>
</gene>
<dbReference type="Proteomes" id="UP000555546">
    <property type="component" value="Unassembled WGS sequence"/>
</dbReference>
<evidence type="ECO:0000256" key="3">
    <source>
        <dbReference type="ARBA" id="ARBA00022597"/>
    </source>
</evidence>
<dbReference type="PANTHER" id="PTHR43790:SF9">
    <property type="entry name" value="GALACTOFURANOSE TRANSPORTER ATP-BINDING PROTEIN YTFR"/>
    <property type="match status" value="1"/>
</dbReference>
<feature type="domain" description="ABC transporter" evidence="7">
    <location>
        <begin position="15"/>
        <end position="251"/>
    </location>
</feature>
<dbReference type="SMART" id="SM00382">
    <property type="entry name" value="AAA"/>
    <property type="match status" value="2"/>
</dbReference>
<keyword evidence="6 8" id="KW-0067">ATP-binding</keyword>
<keyword evidence="3 8" id="KW-0762">Sugar transport</keyword>
<sequence length="516" mass="54793">MKNSTETNEGGDFIVAFRHVGKVYPNGTEALRDVSFSIRAGSIHAICGENGAGKSTLMKILFGIENATAGDIVVDGIHITSWSPEDAAKSGIGMVHQHFSLVPTLTVIENIILGHEPVKAGLIDRGAARKLVEDLMQHYDLHADPDAITGALSVAAQQKVEILKALARRTRLLILDEPTAVLSPPEIEELMRRLKALRDEGITILFISHKLNEVRELAESVTVLRAGAVTGTEKLADVPDDAIMQMVMGHAVDIPQRAHRQNATETVLEMKGVTIEAPDPADRIRDVSLVIGAGEIVGVAGVDGSGQRGLVSVLSGLAGATGGTIGLNGVDMLRADTASWRKKGLAYLPADRFSQGGAPGLSLAENAIAGTDGNRETDRGPFLRWNAIKARVSGMIRQYSVRAGAITERLDSLSGGNAQKLIAARELATNPKFLIADQPTRGIDVSAAAFLHRRIDEAAQTGCAVLLVSADLDELLRLSDRIIVLFNGRITAVLENGPDITPATLGPYMLGTRVAA</sequence>
<dbReference type="PANTHER" id="PTHR43790">
    <property type="entry name" value="CARBOHYDRATE TRANSPORT ATP-BINDING PROTEIN MG119-RELATED"/>
    <property type="match status" value="1"/>
</dbReference>
<dbReference type="EMBL" id="JACIJG010000003">
    <property type="protein sequence ID" value="MBB5701211.1"/>
    <property type="molecule type" value="Genomic_DNA"/>
</dbReference>
<dbReference type="AlphaFoldDB" id="A0A7W9AVI3"/>
<evidence type="ECO:0000313" key="8">
    <source>
        <dbReference type="EMBL" id="MBB5701211.1"/>
    </source>
</evidence>
<dbReference type="InterPro" id="IPR050107">
    <property type="entry name" value="ABC_carbohydrate_import_ATPase"/>
</dbReference>
<dbReference type="GO" id="GO:0016887">
    <property type="term" value="F:ATP hydrolysis activity"/>
    <property type="evidence" value="ECO:0007669"/>
    <property type="project" value="InterPro"/>
</dbReference>
<dbReference type="GO" id="GO:0005524">
    <property type="term" value="F:ATP binding"/>
    <property type="evidence" value="ECO:0007669"/>
    <property type="project" value="UniProtKB-KW"/>
</dbReference>
<proteinExistence type="predicted"/>
<dbReference type="InterPro" id="IPR027417">
    <property type="entry name" value="P-loop_NTPase"/>
</dbReference>
<dbReference type="Pfam" id="PF00005">
    <property type="entry name" value="ABC_tran"/>
    <property type="match status" value="2"/>
</dbReference>
<comment type="caution">
    <text evidence="8">The sequence shown here is derived from an EMBL/GenBank/DDBJ whole genome shotgun (WGS) entry which is preliminary data.</text>
</comment>
<dbReference type="Gene3D" id="3.40.50.300">
    <property type="entry name" value="P-loop containing nucleotide triphosphate hydrolases"/>
    <property type="match status" value="2"/>
</dbReference>
<dbReference type="RefSeq" id="WP_183649010.1">
    <property type="nucleotide sequence ID" value="NZ_JACIJG010000003.1"/>
</dbReference>
<evidence type="ECO:0000256" key="6">
    <source>
        <dbReference type="ARBA" id="ARBA00022840"/>
    </source>
</evidence>
<dbReference type="InterPro" id="IPR003439">
    <property type="entry name" value="ABC_transporter-like_ATP-bd"/>
</dbReference>
<name>A0A7W9AVI3_9HYPH</name>
<comment type="subcellular location">
    <subcellularLocation>
        <location evidence="1">Cell inner membrane</location>
    </subcellularLocation>
</comment>
<feature type="domain" description="ABC transporter" evidence="7">
    <location>
        <begin position="268"/>
        <end position="512"/>
    </location>
</feature>
<keyword evidence="5" id="KW-0547">Nucleotide-binding</keyword>
<dbReference type="CDD" id="cd03216">
    <property type="entry name" value="ABC_Carb_Monos_I"/>
    <property type="match status" value="1"/>
</dbReference>
<evidence type="ECO:0000256" key="2">
    <source>
        <dbReference type="ARBA" id="ARBA00022448"/>
    </source>
</evidence>